<dbReference type="PROSITE" id="PS51900">
    <property type="entry name" value="CB"/>
    <property type="match status" value="1"/>
</dbReference>
<dbReference type="GO" id="GO:0006310">
    <property type="term" value="P:DNA recombination"/>
    <property type="evidence" value="ECO:0007669"/>
    <property type="project" value="UniProtKB-KW"/>
</dbReference>
<protein>
    <submittedName>
        <fullName evidence="9">Site-specific recombinase XerD</fullName>
    </submittedName>
</protein>
<evidence type="ECO:0000256" key="6">
    <source>
        <dbReference type="SAM" id="MobiDB-lite"/>
    </source>
</evidence>
<dbReference type="GO" id="GO:0015074">
    <property type="term" value="P:DNA integration"/>
    <property type="evidence" value="ECO:0007669"/>
    <property type="project" value="UniProtKB-KW"/>
</dbReference>
<dbReference type="AlphaFoldDB" id="A0A212KM44"/>
<evidence type="ECO:0000259" key="8">
    <source>
        <dbReference type="PROSITE" id="PS51900"/>
    </source>
</evidence>
<dbReference type="Gene3D" id="1.10.150.130">
    <property type="match status" value="1"/>
</dbReference>
<dbReference type="InterPro" id="IPR002104">
    <property type="entry name" value="Integrase_catalytic"/>
</dbReference>
<dbReference type="GO" id="GO:0003677">
    <property type="term" value="F:DNA binding"/>
    <property type="evidence" value="ECO:0007669"/>
    <property type="project" value="UniProtKB-UniRule"/>
</dbReference>
<feature type="domain" description="Tyr recombinase" evidence="7">
    <location>
        <begin position="308"/>
        <end position="502"/>
    </location>
</feature>
<dbReference type="InterPro" id="IPR050090">
    <property type="entry name" value="Tyrosine_recombinase_XerCD"/>
</dbReference>
<dbReference type="PROSITE" id="PS51898">
    <property type="entry name" value="TYR_RECOMBINASE"/>
    <property type="match status" value="1"/>
</dbReference>
<sequence length="509" mass="56564">MVLAMSRPVKHPKTGVYYFRKAVPEDLRTLVGKREEKVSLGTKNPADAKLAHARIAEEVEARWKALRSQPEPLTHKQVVALAGEVYREWLGHFADDPGSSDVWAMLVEVQQNARAAAKLVEWVGPAVDGLLLKRGLRTDDASRVKLVEEVDRAMLQAAEQLRRNASGDYRPDPQADRFPTWEPPKGQKAVNSSGDSLTKLVDDWWREAKAAGLKVSTYESYRSTIAKLVAFLGHDDPSQVTAENVVAFKDFRLASVNPRTGKPISPKSVKDSDISGLKSVFAWAVTNRRMTSNPAQGITIKLGKSVKLRSKGFTDSEAVALLRAAANLTPGREHAKTFAAKRWASWLCAYSGARVGEMLQLRKEDLRREGEWWVLRVTPEAGTVKSNEARDVVLHPHLVELGFPEFVAGCAPGHLFITPDKDGDVRSSWRTMKNRVTEFARTVVTDPNVAPNHGWRHRFKTVGMETGIDLRIIDAIQGHSPRTAGESYGDVTVKVRAMAMERLPRYEIG</sequence>
<dbReference type="InterPro" id="IPR044068">
    <property type="entry name" value="CB"/>
</dbReference>
<dbReference type="InterPro" id="IPR011010">
    <property type="entry name" value="DNA_brk_join_enz"/>
</dbReference>
<dbReference type="EMBL" id="FLUO01000003">
    <property type="protein sequence ID" value="SBW12739.1"/>
    <property type="molecule type" value="Genomic_DNA"/>
</dbReference>
<comment type="similarity">
    <text evidence="1">Belongs to the 'phage' integrase family.</text>
</comment>
<keyword evidence="4" id="KW-0233">DNA recombination</keyword>
<evidence type="ECO:0000256" key="2">
    <source>
        <dbReference type="ARBA" id="ARBA00022908"/>
    </source>
</evidence>
<accession>A0A212KM44</accession>
<feature type="domain" description="Core-binding (CB)" evidence="8">
    <location>
        <begin position="195"/>
        <end position="285"/>
    </location>
</feature>
<proteinExistence type="inferred from homology"/>
<evidence type="ECO:0000259" key="7">
    <source>
        <dbReference type="PROSITE" id="PS51898"/>
    </source>
</evidence>
<evidence type="ECO:0000256" key="5">
    <source>
        <dbReference type="PROSITE-ProRule" id="PRU01248"/>
    </source>
</evidence>
<feature type="region of interest" description="Disordered" evidence="6">
    <location>
        <begin position="165"/>
        <end position="194"/>
    </location>
</feature>
<organism evidence="9">
    <name type="scientific">uncultured Alphaproteobacteria bacterium</name>
    <dbReference type="NCBI Taxonomy" id="91750"/>
    <lineage>
        <taxon>Bacteria</taxon>
        <taxon>Pseudomonadati</taxon>
        <taxon>Pseudomonadota</taxon>
        <taxon>Alphaproteobacteria</taxon>
        <taxon>environmental samples</taxon>
    </lineage>
</organism>
<dbReference type="Pfam" id="PF20172">
    <property type="entry name" value="DUF6538"/>
    <property type="match status" value="1"/>
</dbReference>
<dbReference type="InterPro" id="IPR046668">
    <property type="entry name" value="DUF6538"/>
</dbReference>
<evidence type="ECO:0000256" key="1">
    <source>
        <dbReference type="ARBA" id="ARBA00008857"/>
    </source>
</evidence>
<dbReference type="Pfam" id="PF00589">
    <property type="entry name" value="Phage_integrase"/>
    <property type="match status" value="1"/>
</dbReference>
<keyword evidence="2" id="KW-0229">DNA integration</keyword>
<dbReference type="InterPro" id="IPR010998">
    <property type="entry name" value="Integrase_recombinase_N"/>
</dbReference>
<reference evidence="9" key="1">
    <citation type="submission" date="2016-04" db="EMBL/GenBank/DDBJ databases">
        <authorList>
            <person name="Evans L.H."/>
            <person name="Alamgir A."/>
            <person name="Owens N."/>
            <person name="Weber N.D."/>
            <person name="Virtaneva K."/>
            <person name="Barbian K."/>
            <person name="Babar A."/>
            <person name="Rosenke K."/>
        </authorList>
    </citation>
    <scope>NUCLEOTIDE SEQUENCE</scope>
    <source>
        <strain evidence="9">86</strain>
    </source>
</reference>
<dbReference type="SUPFAM" id="SSF56349">
    <property type="entry name" value="DNA breaking-rejoining enzymes"/>
    <property type="match status" value="1"/>
</dbReference>
<dbReference type="PANTHER" id="PTHR30349">
    <property type="entry name" value="PHAGE INTEGRASE-RELATED"/>
    <property type="match status" value="1"/>
</dbReference>
<dbReference type="Gene3D" id="1.10.443.10">
    <property type="entry name" value="Intergrase catalytic core"/>
    <property type="match status" value="1"/>
</dbReference>
<keyword evidence="3 5" id="KW-0238">DNA-binding</keyword>
<evidence type="ECO:0000256" key="3">
    <source>
        <dbReference type="ARBA" id="ARBA00023125"/>
    </source>
</evidence>
<gene>
    <name evidence="9" type="ORF">KL86APRO_30230</name>
</gene>
<dbReference type="PANTHER" id="PTHR30349:SF64">
    <property type="entry name" value="PROPHAGE INTEGRASE INTD-RELATED"/>
    <property type="match status" value="1"/>
</dbReference>
<name>A0A212KM44_9PROT</name>
<dbReference type="InterPro" id="IPR013762">
    <property type="entry name" value="Integrase-like_cat_sf"/>
</dbReference>
<evidence type="ECO:0000313" key="9">
    <source>
        <dbReference type="EMBL" id="SBW12739.1"/>
    </source>
</evidence>
<evidence type="ECO:0000256" key="4">
    <source>
        <dbReference type="ARBA" id="ARBA00023172"/>
    </source>
</evidence>